<evidence type="ECO:0000256" key="1">
    <source>
        <dbReference type="ARBA" id="ARBA00022448"/>
    </source>
</evidence>
<dbReference type="GO" id="GO:0016887">
    <property type="term" value="F:ATP hydrolysis activity"/>
    <property type="evidence" value="ECO:0007669"/>
    <property type="project" value="InterPro"/>
</dbReference>
<feature type="region of interest" description="Disordered" evidence="3">
    <location>
        <begin position="1"/>
        <end position="25"/>
    </location>
</feature>
<dbReference type="SUPFAM" id="SSF52540">
    <property type="entry name" value="P-loop containing nucleoside triphosphate hydrolases"/>
    <property type="match status" value="1"/>
</dbReference>
<dbReference type="InterPro" id="IPR026082">
    <property type="entry name" value="ABCA"/>
</dbReference>
<feature type="compositionally biased region" description="Basic and acidic residues" evidence="3">
    <location>
        <begin position="8"/>
        <end position="25"/>
    </location>
</feature>
<reference evidence="5 6" key="1">
    <citation type="submission" date="2018-11" db="EMBL/GenBank/DDBJ databases">
        <authorList>
            <consortium name="Pathogen Informatics"/>
        </authorList>
    </citation>
    <scope>NUCLEOTIDE SEQUENCE [LARGE SCALE GENOMIC DNA]</scope>
</reference>
<dbReference type="InterPro" id="IPR027417">
    <property type="entry name" value="P-loop_NTPase"/>
</dbReference>
<dbReference type="GO" id="GO:0005319">
    <property type="term" value="F:lipid transporter activity"/>
    <property type="evidence" value="ECO:0007669"/>
    <property type="project" value="TreeGrafter"/>
</dbReference>
<keyword evidence="1" id="KW-0813">Transport</keyword>
<dbReference type="InterPro" id="IPR003439">
    <property type="entry name" value="ABC_transporter-like_ATP-bd"/>
</dbReference>
<keyword evidence="6" id="KW-1185">Reference proteome</keyword>
<proteinExistence type="predicted"/>
<evidence type="ECO:0000259" key="4">
    <source>
        <dbReference type="PROSITE" id="PS50893"/>
    </source>
</evidence>
<evidence type="ECO:0000313" key="5">
    <source>
        <dbReference type="EMBL" id="VDM73928.1"/>
    </source>
</evidence>
<evidence type="ECO:0000256" key="2">
    <source>
        <dbReference type="ARBA" id="ARBA00022737"/>
    </source>
</evidence>
<gene>
    <name evidence="5" type="ORF">SVUK_LOCUS8926</name>
</gene>
<evidence type="ECO:0000256" key="3">
    <source>
        <dbReference type="SAM" id="MobiDB-lite"/>
    </source>
</evidence>
<dbReference type="AlphaFoldDB" id="A0A3P7L444"/>
<dbReference type="PROSITE" id="PS50893">
    <property type="entry name" value="ABC_TRANSPORTER_2"/>
    <property type="match status" value="1"/>
</dbReference>
<dbReference type="GO" id="GO:0016020">
    <property type="term" value="C:membrane"/>
    <property type="evidence" value="ECO:0007669"/>
    <property type="project" value="InterPro"/>
</dbReference>
<dbReference type="PANTHER" id="PTHR19229">
    <property type="entry name" value="ATP-BINDING CASSETTE TRANSPORTER SUBFAMILY A ABCA"/>
    <property type="match status" value="1"/>
</dbReference>
<dbReference type="OrthoDB" id="5837365at2759"/>
<dbReference type="GO" id="GO:0005524">
    <property type="term" value="F:ATP binding"/>
    <property type="evidence" value="ECO:0007669"/>
    <property type="project" value="InterPro"/>
</dbReference>
<protein>
    <recommendedName>
        <fullName evidence="4">ABC transporter domain-containing protein</fullName>
    </recommendedName>
</protein>
<dbReference type="EMBL" id="UYYB01033144">
    <property type="protein sequence ID" value="VDM73928.1"/>
    <property type="molecule type" value="Genomic_DNA"/>
</dbReference>
<keyword evidence="2" id="KW-0677">Repeat</keyword>
<evidence type="ECO:0000313" key="6">
    <source>
        <dbReference type="Proteomes" id="UP000270094"/>
    </source>
</evidence>
<sequence>MQEQLKSQTERHSWHQDEEVREGKADVDAEDVAKVWNTSGELSVYRFEIRAYPGEVSVILGHRGAGKTTTLKMICGTIRPTRGHIKILNNDIFLAKTLCRTKIGYSPQKNLLYDNLTVMEHLWFFYFMKRPKARKAKEKWLGEAEVLIQSLDMDSFRNKLVCKLSPCEKRKLNITLAFIGGSRIVLLDEPTTDMDKPAKACLYELVNQQKDCRWVAIVHQNPFTK</sequence>
<organism evidence="5 6">
    <name type="scientific">Strongylus vulgaris</name>
    <name type="common">Blood worm</name>
    <dbReference type="NCBI Taxonomy" id="40348"/>
    <lineage>
        <taxon>Eukaryota</taxon>
        <taxon>Metazoa</taxon>
        <taxon>Ecdysozoa</taxon>
        <taxon>Nematoda</taxon>
        <taxon>Chromadorea</taxon>
        <taxon>Rhabditida</taxon>
        <taxon>Rhabditina</taxon>
        <taxon>Rhabditomorpha</taxon>
        <taxon>Strongyloidea</taxon>
        <taxon>Strongylidae</taxon>
        <taxon>Strongylus</taxon>
    </lineage>
</organism>
<dbReference type="PANTHER" id="PTHR19229:SF36">
    <property type="entry name" value="ATP-BINDING CASSETTE SUB-FAMILY A MEMBER 2"/>
    <property type="match status" value="1"/>
</dbReference>
<name>A0A3P7L444_STRVU</name>
<dbReference type="Proteomes" id="UP000270094">
    <property type="component" value="Unassembled WGS sequence"/>
</dbReference>
<accession>A0A3P7L444</accession>
<dbReference type="Pfam" id="PF00005">
    <property type="entry name" value="ABC_tran"/>
    <property type="match status" value="1"/>
</dbReference>
<dbReference type="Gene3D" id="3.40.50.300">
    <property type="entry name" value="P-loop containing nucleotide triphosphate hydrolases"/>
    <property type="match status" value="1"/>
</dbReference>
<dbReference type="GO" id="GO:0140359">
    <property type="term" value="F:ABC-type transporter activity"/>
    <property type="evidence" value="ECO:0007669"/>
    <property type="project" value="InterPro"/>
</dbReference>
<feature type="domain" description="ABC transporter" evidence="4">
    <location>
        <begin position="27"/>
        <end position="224"/>
    </location>
</feature>